<dbReference type="HOGENOM" id="CLU_1481701_0_0_1"/>
<accession>A0A074WKF0</accession>
<dbReference type="Proteomes" id="UP000027730">
    <property type="component" value="Unassembled WGS sequence"/>
</dbReference>
<sequence>MSNTTSSNQHTGPTSQKDKFIALTALVSTLSLATLDLKASSQMLREPPSKFISSLPYQTSVSVPKSPVLIEGIAHSYARAFTAGAFFYLAYKDYQGMQKPQDGGGRKQEWRCKVWAGCGAVGVLLQSLRPLPGGVSGVLGGFGQEGGVKGQARRMGVLSMVKGVGLMATVPFCLDAWRSM</sequence>
<evidence type="ECO:0000313" key="2">
    <source>
        <dbReference type="Proteomes" id="UP000027730"/>
    </source>
</evidence>
<name>A0A074WKF0_9PEZI</name>
<organism evidence="1 2">
    <name type="scientific">Aureobasidium namibiae CBS 147.97</name>
    <dbReference type="NCBI Taxonomy" id="1043004"/>
    <lineage>
        <taxon>Eukaryota</taxon>
        <taxon>Fungi</taxon>
        <taxon>Dikarya</taxon>
        <taxon>Ascomycota</taxon>
        <taxon>Pezizomycotina</taxon>
        <taxon>Dothideomycetes</taxon>
        <taxon>Dothideomycetidae</taxon>
        <taxon>Dothideales</taxon>
        <taxon>Saccotheciaceae</taxon>
        <taxon>Aureobasidium</taxon>
    </lineage>
</organism>
<keyword evidence="2" id="KW-1185">Reference proteome</keyword>
<dbReference type="RefSeq" id="XP_013424486.1">
    <property type="nucleotide sequence ID" value="XM_013569032.1"/>
</dbReference>
<dbReference type="GeneID" id="25415686"/>
<protein>
    <submittedName>
        <fullName evidence="1">Uncharacterized protein</fullName>
    </submittedName>
</protein>
<proteinExistence type="predicted"/>
<reference evidence="1 2" key="1">
    <citation type="journal article" date="2014" name="BMC Genomics">
        <title>Genome sequencing of four Aureobasidium pullulans varieties: biotechnological potential, stress tolerance, and description of new species.</title>
        <authorList>
            <person name="Gostin Ar C."/>
            <person name="Ohm R.A."/>
            <person name="Kogej T."/>
            <person name="Sonjak S."/>
            <person name="Turk M."/>
            <person name="Zajc J."/>
            <person name="Zalar P."/>
            <person name="Grube M."/>
            <person name="Sun H."/>
            <person name="Han J."/>
            <person name="Sharma A."/>
            <person name="Chiniquy J."/>
            <person name="Ngan C.Y."/>
            <person name="Lipzen A."/>
            <person name="Barry K."/>
            <person name="Grigoriev I.V."/>
            <person name="Gunde-Cimerman N."/>
        </authorList>
    </citation>
    <scope>NUCLEOTIDE SEQUENCE [LARGE SCALE GENOMIC DNA]</scope>
    <source>
        <strain evidence="1 2">CBS 147.97</strain>
    </source>
</reference>
<gene>
    <name evidence="1" type="ORF">M436DRAFT_75605</name>
</gene>
<evidence type="ECO:0000313" key="1">
    <source>
        <dbReference type="EMBL" id="KEQ70297.1"/>
    </source>
</evidence>
<dbReference type="EMBL" id="KL584718">
    <property type="protein sequence ID" value="KEQ70297.1"/>
    <property type="molecule type" value="Genomic_DNA"/>
</dbReference>
<dbReference type="OrthoDB" id="3882346at2759"/>
<dbReference type="AlphaFoldDB" id="A0A074WKF0"/>